<protein>
    <submittedName>
        <fullName evidence="4">Response regulator</fullName>
    </submittedName>
</protein>
<evidence type="ECO:0000256" key="1">
    <source>
        <dbReference type="PROSITE-ProRule" id="PRU00169"/>
    </source>
</evidence>
<dbReference type="SMART" id="SM00448">
    <property type="entry name" value="REC"/>
    <property type="match status" value="1"/>
</dbReference>
<proteinExistence type="predicted"/>
<dbReference type="Proteomes" id="UP000748308">
    <property type="component" value="Unassembled WGS sequence"/>
</dbReference>
<dbReference type="GO" id="GO:0000160">
    <property type="term" value="P:phosphorelay signal transduction system"/>
    <property type="evidence" value="ECO:0007669"/>
    <property type="project" value="InterPro"/>
</dbReference>
<comment type="caution">
    <text evidence="4">The sequence shown here is derived from an EMBL/GenBank/DDBJ whole genome shotgun (WGS) entry which is preliminary data.</text>
</comment>
<organism evidence="4 5">
    <name type="scientific">Eiseniibacteriota bacterium</name>
    <dbReference type="NCBI Taxonomy" id="2212470"/>
    <lineage>
        <taxon>Bacteria</taxon>
        <taxon>Candidatus Eiseniibacteriota</taxon>
    </lineage>
</organism>
<dbReference type="PANTHER" id="PTHR42872:SF3">
    <property type="entry name" value="PROTEIN-GLUTAMATE METHYLESTERASE_PROTEIN-GLUTAMINE GLUTAMINASE 1"/>
    <property type="match status" value="1"/>
</dbReference>
<dbReference type="Gene3D" id="3.40.50.2300">
    <property type="match status" value="1"/>
</dbReference>
<dbReference type="Pfam" id="PF00072">
    <property type="entry name" value="Response_reg"/>
    <property type="match status" value="1"/>
</dbReference>
<name>A0A938BRJ3_UNCEI</name>
<dbReference type="EMBL" id="VGIY01000213">
    <property type="protein sequence ID" value="MBM3317896.1"/>
    <property type="molecule type" value="Genomic_DNA"/>
</dbReference>
<dbReference type="PROSITE" id="PS50110">
    <property type="entry name" value="RESPONSE_REGULATORY"/>
    <property type="match status" value="1"/>
</dbReference>
<comment type="caution">
    <text evidence="1">Lacks conserved residue(s) required for the propagation of feature annotation.</text>
</comment>
<evidence type="ECO:0000313" key="5">
    <source>
        <dbReference type="Proteomes" id="UP000748308"/>
    </source>
</evidence>
<feature type="region of interest" description="Disordered" evidence="2">
    <location>
        <begin position="340"/>
        <end position="360"/>
    </location>
</feature>
<accession>A0A938BRJ3</accession>
<gene>
    <name evidence="4" type="ORF">FJY75_08580</name>
</gene>
<evidence type="ECO:0000259" key="3">
    <source>
        <dbReference type="PROSITE" id="PS50110"/>
    </source>
</evidence>
<sequence length="360" mass="39029">MPSNSPDTRAEPLRLFLAEESETIVAQLRAWCAQPPGRVLVEAFPGARQLLRRAEVERPDLALVGLTMPRIDGLTALRLLQPAGIPTVIVAPDTIEGARGAVDALAAGAADCLIKRPHRGGERLIATREQFRRRIEAWTEPAAIAPAEEGAWYRLALDGRGRIIAGVPAREPFPAEANWLGFSFCRTRSVGRLLQAMAGAPERPGGGMLIGAALPARFTRALAETASRLWNRVVLELQPGESIRPGQWRVIPARAVLRPLAAGGGAVDFGWGSDRWCHERRLFAERIAALPESLGAGLRLYLFDEPEPRLRPLLRRLSGTGGAVLLHGERFPLRQWAGARPEREAPCAADGGTRGQRSAA</sequence>
<evidence type="ECO:0000313" key="4">
    <source>
        <dbReference type="EMBL" id="MBM3317896.1"/>
    </source>
</evidence>
<dbReference type="InterPro" id="IPR011006">
    <property type="entry name" value="CheY-like_superfamily"/>
</dbReference>
<reference evidence="4" key="1">
    <citation type="submission" date="2019-03" db="EMBL/GenBank/DDBJ databases">
        <title>Lake Tanganyika Metagenome-Assembled Genomes (MAGs).</title>
        <authorList>
            <person name="Tran P."/>
        </authorList>
    </citation>
    <scope>NUCLEOTIDE SEQUENCE</scope>
    <source>
        <strain evidence="4">M_DeepCast_400m_m2_100</strain>
    </source>
</reference>
<feature type="domain" description="Response regulatory" evidence="3">
    <location>
        <begin position="14"/>
        <end position="130"/>
    </location>
</feature>
<dbReference type="PANTHER" id="PTHR42872">
    <property type="entry name" value="PROTEIN-GLUTAMATE METHYLESTERASE/PROTEIN-GLUTAMINE GLUTAMINASE"/>
    <property type="match status" value="1"/>
</dbReference>
<evidence type="ECO:0000256" key="2">
    <source>
        <dbReference type="SAM" id="MobiDB-lite"/>
    </source>
</evidence>
<dbReference type="InterPro" id="IPR001789">
    <property type="entry name" value="Sig_transdc_resp-reg_receiver"/>
</dbReference>
<dbReference type="SUPFAM" id="SSF52172">
    <property type="entry name" value="CheY-like"/>
    <property type="match status" value="1"/>
</dbReference>
<dbReference type="AlphaFoldDB" id="A0A938BRJ3"/>